<sequence>MWKYVNKWSILMYGLFFFCPLHFSVYLGHLSWKRGHIPRLQYNDQKYTKFVNNRGLRDKLLQTPALEAYPDYDNRLHFKAIKPFLVKHRYL</sequence>
<keyword evidence="1" id="KW-0812">Transmembrane</keyword>
<name>A0A078APF8_STYLE</name>
<evidence type="ECO:0000313" key="3">
    <source>
        <dbReference type="Proteomes" id="UP000039865"/>
    </source>
</evidence>
<organism evidence="2 3">
    <name type="scientific">Stylonychia lemnae</name>
    <name type="common">Ciliate</name>
    <dbReference type="NCBI Taxonomy" id="5949"/>
    <lineage>
        <taxon>Eukaryota</taxon>
        <taxon>Sar</taxon>
        <taxon>Alveolata</taxon>
        <taxon>Ciliophora</taxon>
        <taxon>Intramacronucleata</taxon>
        <taxon>Spirotrichea</taxon>
        <taxon>Stichotrichia</taxon>
        <taxon>Sporadotrichida</taxon>
        <taxon>Oxytrichidae</taxon>
        <taxon>Stylonychinae</taxon>
        <taxon>Stylonychia</taxon>
    </lineage>
</organism>
<dbReference type="InParanoid" id="A0A078APF8"/>
<protein>
    <submittedName>
        <fullName evidence="2">Uncharacterized protein</fullName>
    </submittedName>
</protein>
<evidence type="ECO:0000313" key="2">
    <source>
        <dbReference type="EMBL" id="CDW84255.1"/>
    </source>
</evidence>
<accession>A0A078APF8</accession>
<reference evidence="2 3" key="1">
    <citation type="submission" date="2014-06" db="EMBL/GenBank/DDBJ databases">
        <authorList>
            <person name="Swart Estienne"/>
        </authorList>
    </citation>
    <scope>NUCLEOTIDE SEQUENCE [LARGE SCALE GENOMIC DNA]</scope>
    <source>
        <strain evidence="2 3">130c</strain>
    </source>
</reference>
<feature type="transmembrane region" description="Helical" evidence="1">
    <location>
        <begin position="12"/>
        <end position="32"/>
    </location>
</feature>
<keyword evidence="1" id="KW-0472">Membrane</keyword>
<keyword evidence="1" id="KW-1133">Transmembrane helix</keyword>
<dbReference type="Proteomes" id="UP000039865">
    <property type="component" value="Unassembled WGS sequence"/>
</dbReference>
<keyword evidence="3" id="KW-1185">Reference proteome</keyword>
<gene>
    <name evidence="2" type="primary">Contig6943.g7440</name>
    <name evidence="2" type="ORF">STYLEM_13314</name>
</gene>
<evidence type="ECO:0000256" key="1">
    <source>
        <dbReference type="SAM" id="Phobius"/>
    </source>
</evidence>
<dbReference type="EMBL" id="CCKQ01012637">
    <property type="protein sequence ID" value="CDW84255.1"/>
    <property type="molecule type" value="Genomic_DNA"/>
</dbReference>
<dbReference type="AlphaFoldDB" id="A0A078APF8"/>
<proteinExistence type="predicted"/>